<feature type="region of interest" description="Disordered" evidence="5">
    <location>
        <begin position="524"/>
        <end position="596"/>
    </location>
</feature>
<evidence type="ECO:0000259" key="7">
    <source>
        <dbReference type="PROSITE" id="PS51038"/>
    </source>
</evidence>
<dbReference type="GO" id="GO:0008270">
    <property type="term" value="F:zinc ion binding"/>
    <property type="evidence" value="ECO:0007669"/>
    <property type="project" value="UniProtKB-KW"/>
</dbReference>
<dbReference type="Pfam" id="PF00628">
    <property type="entry name" value="PHD"/>
    <property type="match status" value="1"/>
</dbReference>
<feature type="compositionally biased region" description="Polar residues" evidence="5">
    <location>
        <begin position="539"/>
        <end position="551"/>
    </location>
</feature>
<accession>A0AAW1HCT3</accession>
<dbReference type="Gene3D" id="3.30.40.10">
    <property type="entry name" value="Zinc/RING finger domain, C3HC4 (zinc finger)"/>
    <property type="match status" value="1"/>
</dbReference>
<sequence>MTSSPHNGGVDGSGGGGGKRGVEVGVGGGSDAKRRRVAEIVLVLSAMGKMRGGRDPTVAEKAMMAEAKKKVVSLCEEFSPKDIVPREAFCGVIDDLGLNRLKDQRLGFRPPKLSISDKIALSKRRMEESKAFAAQPALHPSHRQSEAASEIRGTPTSDRVLSADKVGHVSVSTGSFQPPTPVIPTPAVQTTHVPQTSPAVRVSAAASTPFVASTPVTRSARKESTSVLPTRTDRAHIRPDGRLNGPSAVPQVPETSLADRHTVRPGPVHMQPQPSSRISAGAKPKAPDQLPLRVGNTSGPQMTAQPPVVQTPKPNVQTVPGTMPTMHHPVQGLQYAHPQVINPHAEICKVVQRVLNPNLPKHPTWTPPSRDYMNKAHPCQFCKLIINEVETVVICDACEKAFHLGCLQSHNVKGIPRGEWHCPRCVAMSHGKPFPPKYGRVTRNMNAPKGPSNTSVAHFPSEKKIENVNEMTQPKATTNGILNIRTQSQAVNVAEPPYKSNMSSGIDSGRVVMSSGIKKEIVHNMSGPNNRKGSAMDASLSNSTGSSSDIPPQQVMKSEASRAEDVFISETESSTPVITQANSRSENFPSSSNQNDVDQKMLNCAESPLFKHSDSNGVLEVNQSYSKERCEKDGAKQNLVVTDRVQDNATEVVATSEGELHNVTWIGEIDKVVGGKRYFRSCCINGVIYHVQNYALFRSASGKLTPFKLQGMWEDSQTSSNWLLVHRCYFPDDLPGEVGRPGAPQINEVYESTHDSSVMAGSIQGPCEVLPFRKFGEEADRSDPTSQGNEKIGPVFIRNWFYDESKRAFCPSAS</sequence>
<dbReference type="AlphaFoldDB" id="A0AAW1HCT3"/>
<feature type="compositionally biased region" description="Polar residues" evidence="5">
    <location>
        <begin position="570"/>
        <end position="596"/>
    </location>
</feature>
<dbReference type="InterPro" id="IPR001025">
    <property type="entry name" value="BAH_dom"/>
</dbReference>
<feature type="compositionally biased region" description="Gly residues" evidence="5">
    <location>
        <begin position="9"/>
        <end position="29"/>
    </location>
</feature>
<dbReference type="CDD" id="cd04370">
    <property type="entry name" value="BAH"/>
    <property type="match status" value="1"/>
</dbReference>
<dbReference type="SUPFAM" id="SSF57903">
    <property type="entry name" value="FYVE/PHD zinc finger"/>
    <property type="match status" value="1"/>
</dbReference>
<evidence type="ECO:0008006" key="10">
    <source>
        <dbReference type="Google" id="ProtNLM"/>
    </source>
</evidence>
<feature type="domain" description="PHD-type" evidence="6">
    <location>
        <begin position="376"/>
        <end position="428"/>
    </location>
</feature>
<feature type="region of interest" description="Disordered" evidence="5">
    <location>
        <begin position="1"/>
        <end position="29"/>
    </location>
</feature>
<evidence type="ECO:0000313" key="8">
    <source>
        <dbReference type="EMBL" id="KAK9673842.1"/>
    </source>
</evidence>
<feature type="domain" description="BAH" evidence="7">
    <location>
        <begin position="687"/>
        <end position="813"/>
    </location>
</feature>
<dbReference type="Proteomes" id="UP001443914">
    <property type="component" value="Unassembled WGS sequence"/>
</dbReference>
<evidence type="ECO:0000256" key="2">
    <source>
        <dbReference type="ARBA" id="ARBA00022771"/>
    </source>
</evidence>
<keyword evidence="3" id="KW-0862">Zinc</keyword>
<evidence type="ECO:0000259" key="6">
    <source>
        <dbReference type="PROSITE" id="PS50016"/>
    </source>
</evidence>
<dbReference type="GO" id="GO:0003682">
    <property type="term" value="F:chromatin binding"/>
    <property type="evidence" value="ECO:0007669"/>
    <property type="project" value="InterPro"/>
</dbReference>
<evidence type="ECO:0000256" key="1">
    <source>
        <dbReference type="ARBA" id="ARBA00022723"/>
    </source>
</evidence>
<dbReference type="CDD" id="cd15489">
    <property type="entry name" value="PHD_SF"/>
    <property type="match status" value="1"/>
</dbReference>
<dbReference type="PROSITE" id="PS51038">
    <property type="entry name" value="BAH"/>
    <property type="match status" value="1"/>
</dbReference>
<dbReference type="InterPro" id="IPR056699">
    <property type="entry name" value="DUF7797"/>
</dbReference>
<dbReference type="PANTHER" id="PTHR47527:SF3">
    <property type="entry name" value="RING_FYVE_PHD ZINC FINGER SUPERFAMILY PROTEIN"/>
    <property type="match status" value="1"/>
</dbReference>
<dbReference type="InterPro" id="IPR013083">
    <property type="entry name" value="Znf_RING/FYVE/PHD"/>
</dbReference>
<proteinExistence type="predicted"/>
<dbReference type="InterPro" id="IPR001965">
    <property type="entry name" value="Znf_PHD"/>
</dbReference>
<dbReference type="InterPro" id="IPR019786">
    <property type="entry name" value="Zinc_finger_PHD-type_CS"/>
</dbReference>
<keyword evidence="1" id="KW-0479">Metal-binding</keyword>
<dbReference type="PROSITE" id="PS50016">
    <property type="entry name" value="ZF_PHD_2"/>
    <property type="match status" value="1"/>
</dbReference>
<evidence type="ECO:0000256" key="3">
    <source>
        <dbReference type="ARBA" id="ARBA00022833"/>
    </source>
</evidence>
<feature type="region of interest" description="Disordered" evidence="5">
    <location>
        <begin position="130"/>
        <end position="160"/>
    </location>
</feature>
<gene>
    <name evidence="8" type="ORF">RND81_12G193200</name>
</gene>
<reference evidence="8" key="1">
    <citation type="submission" date="2024-03" db="EMBL/GenBank/DDBJ databases">
        <title>WGS assembly of Saponaria officinalis var. Norfolk2.</title>
        <authorList>
            <person name="Jenkins J."/>
            <person name="Shu S."/>
            <person name="Grimwood J."/>
            <person name="Barry K."/>
            <person name="Goodstein D."/>
            <person name="Schmutz J."/>
            <person name="Leebens-Mack J."/>
            <person name="Osbourn A."/>
        </authorList>
    </citation>
    <scope>NUCLEOTIDE SEQUENCE [LARGE SCALE GENOMIC DNA]</scope>
    <source>
        <strain evidence="8">JIC</strain>
    </source>
</reference>
<dbReference type="InterPro" id="IPR019787">
    <property type="entry name" value="Znf_PHD-finger"/>
</dbReference>
<comment type="caution">
    <text evidence="8">The sequence shown here is derived from an EMBL/GenBank/DDBJ whole genome shotgun (WGS) entry which is preliminary data.</text>
</comment>
<dbReference type="Pfam" id="PF25073">
    <property type="entry name" value="DUF7797"/>
    <property type="match status" value="1"/>
</dbReference>
<organism evidence="8 9">
    <name type="scientific">Saponaria officinalis</name>
    <name type="common">Common soapwort</name>
    <name type="synonym">Lychnis saponaria</name>
    <dbReference type="NCBI Taxonomy" id="3572"/>
    <lineage>
        <taxon>Eukaryota</taxon>
        <taxon>Viridiplantae</taxon>
        <taxon>Streptophyta</taxon>
        <taxon>Embryophyta</taxon>
        <taxon>Tracheophyta</taxon>
        <taxon>Spermatophyta</taxon>
        <taxon>Magnoliopsida</taxon>
        <taxon>eudicotyledons</taxon>
        <taxon>Gunneridae</taxon>
        <taxon>Pentapetalae</taxon>
        <taxon>Caryophyllales</taxon>
        <taxon>Caryophyllaceae</taxon>
        <taxon>Caryophylleae</taxon>
        <taxon>Saponaria</taxon>
    </lineage>
</organism>
<dbReference type="SMART" id="SM00249">
    <property type="entry name" value="PHD"/>
    <property type="match status" value="1"/>
</dbReference>
<name>A0AAW1HCT3_SAPOF</name>
<dbReference type="InterPro" id="IPR011011">
    <property type="entry name" value="Znf_FYVE_PHD"/>
</dbReference>
<dbReference type="Gene3D" id="2.30.30.490">
    <property type="match status" value="1"/>
</dbReference>
<protein>
    <recommendedName>
        <fullName evidence="10">PHD finger protein</fullName>
    </recommendedName>
</protein>
<keyword evidence="2 4" id="KW-0863">Zinc-finger</keyword>
<evidence type="ECO:0000313" key="9">
    <source>
        <dbReference type="Proteomes" id="UP001443914"/>
    </source>
</evidence>
<dbReference type="EMBL" id="JBDFQZ010000012">
    <property type="protein sequence ID" value="KAK9673842.1"/>
    <property type="molecule type" value="Genomic_DNA"/>
</dbReference>
<dbReference type="InterPro" id="IPR043151">
    <property type="entry name" value="BAH_sf"/>
</dbReference>
<evidence type="ECO:0000256" key="5">
    <source>
        <dbReference type="SAM" id="MobiDB-lite"/>
    </source>
</evidence>
<keyword evidence="9" id="KW-1185">Reference proteome</keyword>
<dbReference type="PROSITE" id="PS01359">
    <property type="entry name" value="ZF_PHD_1"/>
    <property type="match status" value="1"/>
</dbReference>
<feature type="region of interest" description="Disordered" evidence="5">
    <location>
        <begin position="235"/>
        <end position="287"/>
    </location>
</feature>
<dbReference type="PANTHER" id="PTHR47527">
    <property type="entry name" value="RING/FYVE/PHD ZINC FINGER SUPERFAMILY PROTEIN"/>
    <property type="match status" value="1"/>
</dbReference>
<evidence type="ECO:0000256" key="4">
    <source>
        <dbReference type="PROSITE-ProRule" id="PRU00146"/>
    </source>
</evidence>